<reference evidence="1 2" key="1">
    <citation type="submission" date="2018-02" db="EMBL/GenBank/DDBJ databases">
        <title>Draft genome of wild Prunus yedoensis var. nudiflora.</title>
        <authorList>
            <person name="Baek S."/>
            <person name="Kim J.-H."/>
            <person name="Choi K."/>
            <person name="Kim G.-B."/>
            <person name="Cho A."/>
            <person name="Jang H."/>
            <person name="Shin C.-H."/>
            <person name="Yu H.-J."/>
            <person name="Mun J.-H."/>
        </authorList>
    </citation>
    <scope>NUCLEOTIDE SEQUENCE [LARGE SCALE GENOMIC DNA]</scope>
    <source>
        <strain evidence="2">cv. Jeju island</strain>
        <tissue evidence="1">Leaf</tissue>
    </source>
</reference>
<dbReference type="AlphaFoldDB" id="A0A314ZKT4"/>
<dbReference type="EMBL" id="PJQY01000071">
    <property type="protein sequence ID" value="PQQ19330.1"/>
    <property type="molecule type" value="Genomic_DNA"/>
</dbReference>
<proteinExistence type="predicted"/>
<dbReference type="Proteomes" id="UP000250321">
    <property type="component" value="Unassembled WGS sequence"/>
</dbReference>
<sequence>MIKEILIGQDDLDRLYLLVTRLGNQSHCSWNWKKFVGSQADRKEREEVEAVNVAAQLKKTKISGLPTSLSILILENKPIYSQAA</sequence>
<evidence type="ECO:0000313" key="2">
    <source>
        <dbReference type="Proteomes" id="UP000250321"/>
    </source>
</evidence>
<name>A0A314ZKT4_PRUYE</name>
<keyword evidence="2" id="KW-1185">Reference proteome</keyword>
<protein>
    <submittedName>
        <fullName evidence="1">Uncharacterized protein</fullName>
    </submittedName>
</protein>
<accession>A0A314ZKT4</accession>
<dbReference type="OrthoDB" id="10500108at2759"/>
<organism evidence="1 2">
    <name type="scientific">Prunus yedoensis var. nudiflora</name>
    <dbReference type="NCBI Taxonomy" id="2094558"/>
    <lineage>
        <taxon>Eukaryota</taxon>
        <taxon>Viridiplantae</taxon>
        <taxon>Streptophyta</taxon>
        <taxon>Embryophyta</taxon>
        <taxon>Tracheophyta</taxon>
        <taxon>Spermatophyta</taxon>
        <taxon>Magnoliopsida</taxon>
        <taxon>eudicotyledons</taxon>
        <taxon>Gunneridae</taxon>
        <taxon>Pentapetalae</taxon>
        <taxon>rosids</taxon>
        <taxon>fabids</taxon>
        <taxon>Rosales</taxon>
        <taxon>Rosaceae</taxon>
        <taxon>Amygdaloideae</taxon>
        <taxon>Amygdaleae</taxon>
        <taxon>Prunus</taxon>
    </lineage>
</organism>
<evidence type="ECO:0000313" key="1">
    <source>
        <dbReference type="EMBL" id="PQQ19330.1"/>
    </source>
</evidence>
<gene>
    <name evidence="1" type="ORF">Pyn_12399</name>
</gene>
<comment type="caution">
    <text evidence="1">The sequence shown here is derived from an EMBL/GenBank/DDBJ whole genome shotgun (WGS) entry which is preliminary data.</text>
</comment>